<protein>
    <submittedName>
        <fullName evidence="2">Uncharacterized protein</fullName>
    </submittedName>
</protein>
<evidence type="ECO:0000313" key="3">
    <source>
        <dbReference type="Proteomes" id="UP000589520"/>
    </source>
</evidence>
<keyword evidence="1" id="KW-0812">Transmembrane</keyword>
<dbReference type="EMBL" id="JACCCW010000001">
    <property type="protein sequence ID" value="NYF78541.1"/>
    <property type="molecule type" value="Genomic_DNA"/>
</dbReference>
<evidence type="ECO:0000313" key="2">
    <source>
        <dbReference type="EMBL" id="NYF78541.1"/>
    </source>
</evidence>
<keyword evidence="1" id="KW-0472">Membrane</keyword>
<dbReference type="RefSeq" id="WP_179488028.1">
    <property type="nucleotide sequence ID" value="NZ_JACCCW010000001.1"/>
</dbReference>
<dbReference type="AlphaFoldDB" id="A0A7Y9PEQ2"/>
<comment type="caution">
    <text evidence="2">The sequence shown here is derived from an EMBL/GenBank/DDBJ whole genome shotgun (WGS) entry which is preliminary data.</text>
</comment>
<proteinExistence type="predicted"/>
<gene>
    <name evidence="2" type="ORF">HDF17_000828</name>
</gene>
<keyword evidence="3" id="KW-1185">Reference proteome</keyword>
<reference evidence="2 3" key="1">
    <citation type="submission" date="2020-07" db="EMBL/GenBank/DDBJ databases">
        <title>Genomic Encyclopedia of Type Strains, Phase IV (KMG-V): Genome sequencing to study the core and pangenomes of soil and plant-associated prokaryotes.</title>
        <authorList>
            <person name="Whitman W."/>
        </authorList>
    </citation>
    <scope>NUCLEOTIDE SEQUENCE [LARGE SCALE GENOMIC DNA]</scope>
    <source>
        <strain evidence="2 3">X4EP2</strain>
    </source>
</reference>
<accession>A0A7Y9PEQ2</accession>
<organism evidence="2 3">
    <name type="scientific">Granulicella arctica</name>
    <dbReference type="NCBI Taxonomy" id="940613"/>
    <lineage>
        <taxon>Bacteria</taxon>
        <taxon>Pseudomonadati</taxon>
        <taxon>Acidobacteriota</taxon>
        <taxon>Terriglobia</taxon>
        <taxon>Terriglobales</taxon>
        <taxon>Acidobacteriaceae</taxon>
        <taxon>Granulicella</taxon>
    </lineage>
</organism>
<feature type="transmembrane region" description="Helical" evidence="1">
    <location>
        <begin position="34"/>
        <end position="58"/>
    </location>
</feature>
<evidence type="ECO:0000256" key="1">
    <source>
        <dbReference type="SAM" id="Phobius"/>
    </source>
</evidence>
<dbReference type="Proteomes" id="UP000589520">
    <property type="component" value="Unassembled WGS sequence"/>
</dbReference>
<keyword evidence="1" id="KW-1133">Transmembrane helix</keyword>
<name>A0A7Y9PEQ2_9BACT</name>
<sequence>MKLFWKSFLSVVVTLLLYEGMVTAFHLLNLPSSLAVFAGMCLLLLLAAGGFIVFRFIWRRL</sequence>